<evidence type="ECO:0000313" key="3">
    <source>
        <dbReference type="EMBL" id="QEE17720.1"/>
    </source>
</evidence>
<feature type="compositionally biased region" description="Pro residues" evidence="1">
    <location>
        <begin position="152"/>
        <end position="170"/>
    </location>
</feature>
<feature type="transmembrane region" description="Helical" evidence="2">
    <location>
        <begin position="178"/>
        <end position="202"/>
    </location>
</feature>
<dbReference type="AlphaFoldDB" id="A0A5B9DG14"/>
<gene>
    <name evidence="3" type="ORF">DSAG12_03558</name>
</gene>
<proteinExistence type="predicted"/>
<sequence length="207" mass="23468">MKNETLKKVLFVILVGIAITNSNLCFSVAATTESIDPPPEYNFMYFNAHIVIEMGKGNCEWYYVIVSEFKFSEYNDSMIRLKRFYNSRVMNPLPDADYSEFLYDCSTIIEFWQLPSTWTECYFGVVCVNESSNLWSYPIISRKISIPEGLEPPDPDPILPQPPSPAPPSPKSNSIEGYLPIITILSIGIGIILSTVGIDYLLKKKIK</sequence>
<evidence type="ECO:0000256" key="1">
    <source>
        <dbReference type="SAM" id="MobiDB-lite"/>
    </source>
</evidence>
<protein>
    <submittedName>
        <fullName evidence="3">Uncharacterized protein</fullName>
    </submittedName>
</protein>
<organism evidence="3">
    <name type="scientific">Promethearchaeum syntrophicum</name>
    <dbReference type="NCBI Taxonomy" id="2594042"/>
    <lineage>
        <taxon>Archaea</taxon>
        <taxon>Promethearchaeati</taxon>
        <taxon>Promethearchaeota</taxon>
        <taxon>Promethearchaeia</taxon>
        <taxon>Promethearchaeales</taxon>
        <taxon>Promethearchaeaceae</taxon>
        <taxon>Promethearchaeum</taxon>
    </lineage>
</organism>
<reference evidence="3" key="1">
    <citation type="journal article" date="2020" name="Nature">
        <title>Isolation of an archaeon at the prokaryote-eukaryote interface.</title>
        <authorList>
            <person name="Imachi H."/>
            <person name="Nobu M.K."/>
            <person name="Nakahara N."/>
            <person name="Morono Y."/>
            <person name="Ogawara M."/>
            <person name="Takaki Y."/>
            <person name="Takano Y."/>
            <person name="Uematsu K."/>
            <person name="Ikuta T."/>
            <person name="Ito M."/>
            <person name="Matsui Y."/>
            <person name="Miyazaki M."/>
            <person name="Murata K."/>
            <person name="Saito Y."/>
            <person name="Sakai S."/>
            <person name="Song C."/>
            <person name="Tasumi E."/>
            <person name="Yamanaka Y."/>
            <person name="Yamaguchi T."/>
            <person name="Kamagata Y."/>
            <person name="Tamaki H."/>
            <person name="Takai K."/>
        </authorList>
    </citation>
    <scope>NUCLEOTIDE SEQUENCE [LARGE SCALE GENOMIC DNA]</scope>
    <source>
        <strain evidence="3">MK-D1</strain>
    </source>
</reference>
<dbReference type="EMBL" id="CP042905">
    <property type="protein sequence ID" value="QEE17720.1"/>
    <property type="molecule type" value="Genomic_DNA"/>
</dbReference>
<keyword evidence="2" id="KW-0812">Transmembrane</keyword>
<evidence type="ECO:0000256" key="2">
    <source>
        <dbReference type="SAM" id="Phobius"/>
    </source>
</evidence>
<feature type="region of interest" description="Disordered" evidence="1">
    <location>
        <begin position="152"/>
        <end position="171"/>
    </location>
</feature>
<keyword evidence="2" id="KW-1133">Transmembrane helix</keyword>
<keyword evidence="2" id="KW-0472">Membrane</keyword>
<name>A0A5B9DG14_9ARCH</name>
<accession>A0A5B9DG14</accession>